<evidence type="ECO:0000256" key="4">
    <source>
        <dbReference type="ARBA" id="ARBA00022679"/>
    </source>
</evidence>
<dbReference type="Gene3D" id="3.90.550.10">
    <property type="entry name" value="Spore Coat Polysaccharide Biosynthesis Protein SpsA, Chain A"/>
    <property type="match status" value="1"/>
</dbReference>
<dbReference type="InterPro" id="IPR010686">
    <property type="entry name" value="OBAP-like"/>
</dbReference>
<keyword evidence="5 10" id="KW-0812">Transmembrane</keyword>
<feature type="transmembrane region" description="Helical" evidence="10">
    <location>
        <begin position="810"/>
        <end position="834"/>
    </location>
</feature>
<keyword evidence="3" id="KW-0328">Glycosyltransferase</keyword>
<comment type="subcellular location">
    <subcellularLocation>
        <location evidence="1">Golgi apparatus membrane</location>
    </subcellularLocation>
</comment>
<evidence type="ECO:0000256" key="8">
    <source>
        <dbReference type="ARBA" id="ARBA00023136"/>
    </source>
</evidence>
<feature type="compositionally biased region" description="Basic and acidic residues" evidence="9">
    <location>
        <begin position="754"/>
        <end position="771"/>
    </location>
</feature>
<dbReference type="AlphaFoldDB" id="A0A6V7NPX6"/>
<feature type="transmembrane region" description="Helical" evidence="10">
    <location>
        <begin position="679"/>
        <end position="697"/>
    </location>
</feature>
<comment type="similarity">
    <text evidence="2">Belongs to the OBAP family.</text>
</comment>
<name>A0A6V7NPX6_ANACO</name>
<dbReference type="PANTHER" id="PTHR32044:SF80">
    <property type="entry name" value="XYLOGLUCAN GLYCOSYLTRANSFERASE 2-RELATED"/>
    <property type="match status" value="1"/>
</dbReference>
<sequence>MSTRSSHAEVAVPGEPTQTGTALLETATGTIQGFAPINSIHQHLCAFHFYAHDMSRQSFKLMCIFNSIFNKVEAHHFCAHLNEDVRQCLIFDSPDAGARLIGVEYIVTEPLFLALPDDEKPLWHSHEYEVRGGYLFLPGVPGPVERRDLEKVAKTYGKTIHFWQVDRGDALPLGIPQLMMALTCDGQLREDLAEDVEKRFGVSFEKERKNREYMSGPDHGIHPLANAAGKGLKTELRETELAPPASMCDSVNSTISDSDIRLVYTYGVVVVDQSVAIGLNLVYLKLRIDHTRLLALRAVALPREMSFGVVITGTSGKVGEIGGRSHWKLYCSSHLTIFTEPGPSEPADDRSKGIAPLTGTTRRALPKTIRKRLTLQHQIPSKSDKHSKGGLPFKFIRGFLVLSLSADRLILCLGCFWIKLKSIKPRIEGDPFKADDGSEYEYPMVLVQIPMCNEREVYEQSISAVCQLDWPKDRLLIQVLDDSDDDSIQTLIKAESAMSYGYVKNRKFVAIFDADFQPNPDFLKQTILHFKGNPDLGLIQVRWSFVNKDENLLTRLQYINLCYHFEVEQQVNGVFLNFFGFNGTTGVWRIKALEDSGGLMRSTGIVRGLSEAAAPMALGLIHLFRLCLPSIITSKISIWKKANSILLFFLLRKLILPFYLFVLFCVVLPLTMFVPEAELPAWVICYVPILMSFLNIFPGPKSFPFVVPYLLFENTMSVTKFNAMISGLFKLGSSYEWVVTKKTGRSSESNLLDAAEKETKNEMTNNKVKEQEKAAPPSIRKVIKIYKELALALLRLTAALRSLLTAQGIHFYFLLFQGAVFLLGDYYGVVCHLIKH</sequence>
<dbReference type="GO" id="GO:0016757">
    <property type="term" value="F:glycosyltransferase activity"/>
    <property type="evidence" value="ECO:0007669"/>
    <property type="project" value="UniProtKB-KW"/>
</dbReference>
<keyword evidence="8 10" id="KW-0472">Membrane</keyword>
<dbReference type="SUPFAM" id="SSF53448">
    <property type="entry name" value="Nucleotide-diphospho-sugar transferases"/>
    <property type="match status" value="1"/>
</dbReference>
<evidence type="ECO:0000256" key="3">
    <source>
        <dbReference type="ARBA" id="ARBA00022676"/>
    </source>
</evidence>
<proteinExistence type="inferred from homology"/>
<evidence type="ECO:0008006" key="12">
    <source>
        <dbReference type="Google" id="ProtNLM"/>
    </source>
</evidence>
<accession>A0A6V7NPX6</accession>
<evidence type="ECO:0000256" key="2">
    <source>
        <dbReference type="ARBA" id="ARBA00009740"/>
    </source>
</evidence>
<evidence type="ECO:0000256" key="1">
    <source>
        <dbReference type="ARBA" id="ARBA00004394"/>
    </source>
</evidence>
<dbReference type="PANTHER" id="PTHR32044">
    <property type="entry name" value="GLUCOMANNAN 4-BETA-MANNOSYLTRANSFERASE 9"/>
    <property type="match status" value="1"/>
</dbReference>
<dbReference type="EMBL" id="LR862140">
    <property type="protein sequence ID" value="CAD1820394.1"/>
    <property type="molecule type" value="Genomic_DNA"/>
</dbReference>
<evidence type="ECO:0000256" key="6">
    <source>
        <dbReference type="ARBA" id="ARBA00022989"/>
    </source>
</evidence>
<keyword evidence="7" id="KW-0333">Golgi apparatus</keyword>
<evidence type="ECO:0000256" key="7">
    <source>
        <dbReference type="ARBA" id="ARBA00023034"/>
    </source>
</evidence>
<evidence type="ECO:0000313" key="11">
    <source>
        <dbReference type="EMBL" id="CAD1820394.1"/>
    </source>
</evidence>
<evidence type="ECO:0000256" key="10">
    <source>
        <dbReference type="SAM" id="Phobius"/>
    </source>
</evidence>
<dbReference type="InterPro" id="IPR029044">
    <property type="entry name" value="Nucleotide-diphossugar_trans"/>
</dbReference>
<protein>
    <recommendedName>
        <fullName evidence="12">Glycosyltransferase 2-like domain-containing protein</fullName>
    </recommendedName>
</protein>
<reference evidence="11" key="1">
    <citation type="submission" date="2020-07" db="EMBL/GenBank/DDBJ databases">
        <authorList>
            <person name="Lin J."/>
        </authorList>
    </citation>
    <scope>NUCLEOTIDE SEQUENCE</scope>
</reference>
<gene>
    <name evidence="11" type="ORF">CB5_LOCUS3605</name>
</gene>
<dbReference type="Pfam" id="PF06884">
    <property type="entry name" value="DUF1264"/>
    <property type="match status" value="1"/>
</dbReference>
<keyword evidence="4" id="KW-0808">Transferase</keyword>
<evidence type="ECO:0000256" key="5">
    <source>
        <dbReference type="ARBA" id="ARBA00022692"/>
    </source>
</evidence>
<feature type="transmembrane region" description="Helical" evidence="10">
    <location>
        <begin position="645"/>
        <end position="673"/>
    </location>
</feature>
<feature type="region of interest" description="Disordered" evidence="9">
    <location>
        <begin position="749"/>
        <end position="771"/>
    </location>
</feature>
<dbReference type="GO" id="GO:0000139">
    <property type="term" value="C:Golgi membrane"/>
    <property type="evidence" value="ECO:0007669"/>
    <property type="project" value="UniProtKB-SubCell"/>
</dbReference>
<keyword evidence="6 10" id="KW-1133">Transmembrane helix</keyword>
<organism evidence="11">
    <name type="scientific">Ananas comosus var. bracteatus</name>
    <name type="common">red pineapple</name>
    <dbReference type="NCBI Taxonomy" id="296719"/>
    <lineage>
        <taxon>Eukaryota</taxon>
        <taxon>Viridiplantae</taxon>
        <taxon>Streptophyta</taxon>
        <taxon>Embryophyta</taxon>
        <taxon>Tracheophyta</taxon>
        <taxon>Spermatophyta</taxon>
        <taxon>Magnoliopsida</taxon>
        <taxon>Liliopsida</taxon>
        <taxon>Poales</taxon>
        <taxon>Bromeliaceae</taxon>
        <taxon>Bromelioideae</taxon>
        <taxon>Ananas</taxon>
    </lineage>
</organism>
<evidence type="ECO:0000256" key="9">
    <source>
        <dbReference type="SAM" id="MobiDB-lite"/>
    </source>
</evidence>